<gene>
    <name evidence="2" type="ORF">VIT_00s0524g00020</name>
</gene>
<name>F6H887_VITVI</name>
<dbReference type="Proteomes" id="UP000009183">
    <property type="component" value="Unassembled WGS sequence, unordered"/>
</dbReference>
<dbReference type="HOGENOM" id="CLU_2890401_0_0_1"/>
<feature type="compositionally biased region" description="Polar residues" evidence="1">
    <location>
        <begin position="1"/>
        <end position="22"/>
    </location>
</feature>
<dbReference type="PaxDb" id="29760-VIT_00s0524g00020.t01"/>
<keyword evidence="3" id="KW-1185">Reference proteome</keyword>
<feature type="compositionally biased region" description="Low complexity" evidence="1">
    <location>
        <begin position="42"/>
        <end position="63"/>
    </location>
</feature>
<evidence type="ECO:0000313" key="2">
    <source>
        <dbReference type="EMBL" id="CCB48430.1"/>
    </source>
</evidence>
<evidence type="ECO:0000256" key="1">
    <source>
        <dbReference type="SAM" id="MobiDB-lite"/>
    </source>
</evidence>
<dbReference type="InParanoid" id="F6H887"/>
<reference evidence="3" key="1">
    <citation type="journal article" date="2007" name="Nature">
        <title>The grapevine genome sequence suggests ancestral hexaploidization in major angiosperm phyla.</title>
        <authorList>
            <consortium name="The French-Italian Public Consortium for Grapevine Genome Characterization."/>
            <person name="Jaillon O."/>
            <person name="Aury J.-M."/>
            <person name="Noel B."/>
            <person name="Policriti A."/>
            <person name="Clepet C."/>
            <person name="Casagrande A."/>
            <person name="Choisne N."/>
            <person name="Aubourg S."/>
            <person name="Vitulo N."/>
            <person name="Jubin C."/>
            <person name="Vezzi A."/>
            <person name="Legeai F."/>
            <person name="Hugueney P."/>
            <person name="Dasilva C."/>
            <person name="Horner D."/>
            <person name="Mica E."/>
            <person name="Jublot D."/>
            <person name="Poulain J."/>
            <person name="Bruyere C."/>
            <person name="Billault A."/>
            <person name="Segurens B."/>
            <person name="Gouyvenoux M."/>
            <person name="Ugarte E."/>
            <person name="Cattonaro F."/>
            <person name="Anthouard V."/>
            <person name="Vico V."/>
            <person name="Del Fabbro C."/>
            <person name="Alaux M."/>
            <person name="Di Gaspero G."/>
            <person name="Dumas V."/>
            <person name="Felice N."/>
            <person name="Paillard S."/>
            <person name="Juman I."/>
            <person name="Moroldo M."/>
            <person name="Scalabrin S."/>
            <person name="Canaguier A."/>
            <person name="Le Clainche I."/>
            <person name="Malacrida G."/>
            <person name="Durand E."/>
            <person name="Pesole G."/>
            <person name="Laucou V."/>
            <person name="Chatelet P."/>
            <person name="Merdinoglu D."/>
            <person name="Delledonne M."/>
            <person name="Pezzotti M."/>
            <person name="Lecharny A."/>
            <person name="Scarpelli C."/>
            <person name="Artiguenave F."/>
            <person name="Pe M.E."/>
            <person name="Valle G."/>
            <person name="Morgante M."/>
            <person name="Caboche M."/>
            <person name="Adam-Blondon A.-F."/>
            <person name="Weissenbach J."/>
            <person name="Quetier F."/>
            <person name="Wincker P."/>
        </authorList>
    </citation>
    <scope>NUCLEOTIDE SEQUENCE [LARGE SCALE GENOMIC DNA]</scope>
    <source>
        <strain evidence="3">cv. Pinot noir / PN40024</strain>
    </source>
</reference>
<sequence>MSSKNGGTSKGRSITTSSSTNLKPRGCSLPSRSTLPPPIPPLTRSEPGAPASSPGSVFSSYSN</sequence>
<proteinExistence type="predicted"/>
<feature type="region of interest" description="Disordered" evidence="1">
    <location>
        <begin position="1"/>
        <end position="63"/>
    </location>
</feature>
<dbReference type="EMBL" id="FN595285">
    <property type="protein sequence ID" value="CCB48430.1"/>
    <property type="molecule type" value="Genomic_DNA"/>
</dbReference>
<accession>F6H887</accession>
<evidence type="ECO:0000313" key="3">
    <source>
        <dbReference type="Proteomes" id="UP000009183"/>
    </source>
</evidence>
<organism evidence="2 3">
    <name type="scientific">Vitis vinifera</name>
    <name type="common">Grape</name>
    <dbReference type="NCBI Taxonomy" id="29760"/>
    <lineage>
        <taxon>Eukaryota</taxon>
        <taxon>Viridiplantae</taxon>
        <taxon>Streptophyta</taxon>
        <taxon>Embryophyta</taxon>
        <taxon>Tracheophyta</taxon>
        <taxon>Spermatophyta</taxon>
        <taxon>Magnoliopsida</taxon>
        <taxon>eudicotyledons</taxon>
        <taxon>Gunneridae</taxon>
        <taxon>Pentapetalae</taxon>
        <taxon>rosids</taxon>
        <taxon>Vitales</taxon>
        <taxon>Vitaceae</taxon>
        <taxon>Viteae</taxon>
        <taxon>Vitis</taxon>
    </lineage>
</organism>
<dbReference type="AlphaFoldDB" id="F6H887"/>
<protein>
    <submittedName>
        <fullName evidence="2">Uncharacterized protein</fullName>
    </submittedName>
</protein>